<dbReference type="EC" id="3.5.99.6" evidence="4"/>
<dbReference type="GO" id="GO:0005975">
    <property type="term" value="P:carbohydrate metabolic process"/>
    <property type="evidence" value="ECO:0007669"/>
    <property type="project" value="InterPro"/>
</dbReference>
<dbReference type="FunFam" id="3.40.50.1360:FF:000003">
    <property type="entry name" value="Glucosamine-6-phosphate deaminase"/>
    <property type="match status" value="1"/>
</dbReference>
<dbReference type="AlphaFoldDB" id="A0A0R1MLY0"/>
<feature type="active site" description="Proton acceptor; for ring-opening step" evidence="4">
    <location>
        <position position="136"/>
    </location>
</feature>
<feature type="domain" description="Glucosamine/galactosamine-6-phosphate isomerase" evidence="5">
    <location>
        <begin position="36"/>
        <end position="228"/>
    </location>
</feature>
<feature type="active site" description="For ring-opening step" evidence="4">
    <location>
        <position position="134"/>
    </location>
</feature>
<evidence type="ECO:0000256" key="2">
    <source>
        <dbReference type="ARBA" id="ARBA00022801"/>
    </source>
</evidence>
<keyword evidence="2 4" id="KW-0378">Hydrolase</keyword>
<dbReference type="GO" id="GO:0019262">
    <property type="term" value="P:N-acetylneuraminate catabolic process"/>
    <property type="evidence" value="ECO:0007669"/>
    <property type="project" value="UniProtKB-UniRule"/>
</dbReference>
<dbReference type="PANTHER" id="PTHR11280">
    <property type="entry name" value="GLUCOSAMINE-6-PHOSPHATE ISOMERASE"/>
    <property type="match status" value="1"/>
</dbReference>
<evidence type="ECO:0000259" key="5">
    <source>
        <dbReference type="Pfam" id="PF01182"/>
    </source>
</evidence>
<accession>A0A0R1MLY0</accession>
<evidence type="ECO:0000313" key="7">
    <source>
        <dbReference type="Proteomes" id="UP000051330"/>
    </source>
</evidence>
<comment type="function">
    <text evidence="4">Catalyzes the reversible isomerization-deamination of glucosamine 6-phosphate (GlcN6P) to form fructose 6-phosphate (Fru6P) and ammonium ion.</text>
</comment>
<comment type="similarity">
    <text evidence="4">Belongs to the glucosamine/galactosamine-6-phosphate isomerase family. NagB subfamily.</text>
</comment>
<dbReference type="GO" id="GO:0004342">
    <property type="term" value="F:glucosamine-6-phosphate deaminase activity"/>
    <property type="evidence" value="ECO:0007669"/>
    <property type="project" value="UniProtKB-UniRule"/>
</dbReference>
<dbReference type="InterPro" id="IPR018321">
    <property type="entry name" value="Glucosamine6P_isomerase_CS"/>
</dbReference>
<keyword evidence="7" id="KW-1185">Reference proteome</keyword>
<dbReference type="GO" id="GO:0005737">
    <property type="term" value="C:cytoplasm"/>
    <property type="evidence" value="ECO:0007669"/>
    <property type="project" value="TreeGrafter"/>
</dbReference>
<organism evidence="6 7">
    <name type="scientific">Schleiferilactobacillus perolens DSM 12744</name>
    <dbReference type="NCBI Taxonomy" id="1423792"/>
    <lineage>
        <taxon>Bacteria</taxon>
        <taxon>Bacillati</taxon>
        <taxon>Bacillota</taxon>
        <taxon>Bacilli</taxon>
        <taxon>Lactobacillales</taxon>
        <taxon>Lactobacillaceae</taxon>
        <taxon>Schleiferilactobacillus</taxon>
    </lineage>
</organism>
<gene>
    <name evidence="4" type="primary">nagB</name>
    <name evidence="6" type="ORF">FD09_GL001131</name>
</gene>
<keyword evidence="3 4" id="KW-0119">Carbohydrate metabolism</keyword>
<keyword evidence="6" id="KW-0413">Isomerase</keyword>
<dbReference type="Pfam" id="PF01182">
    <property type="entry name" value="Glucosamine_iso"/>
    <property type="match status" value="1"/>
</dbReference>
<dbReference type="STRING" id="1423792.FD09_GL001131"/>
<dbReference type="UniPathway" id="UPA00629">
    <property type="reaction ID" value="UER00684"/>
</dbReference>
<dbReference type="GO" id="GO:0006043">
    <property type="term" value="P:glucosamine catabolic process"/>
    <property type="evidence" value="ECO:0007669"/>
    <property type="project" value="TreeGrafter"/>
</dbReference>
<feature type="active site" description="Proton acceptor; for enolization step" evidence="4">
    <location>
        <position position="68"/>
    </location>
</feature>
<dbReference type="CDD" id="cd01399">
    <property type="entry name" value="GlcN6P_deaminase"/>
    <property type="match status" value="1"/>
</dbReference>
<comment type="caution">
    <text evidence="6">The sequence shown here is derived from an EMBL/GenBank/DDBJ whole genome shotgun (WGS) entry which is preliminary data.</text>
</comment>
<dbReference type="Gene3D" id="3.40.50.1360">
    <property type="match status" value="1"/>
</dbReference>
<dbReference type="InterPro" id="IPR037171">
    <property type="entry name" value="NagB/RpiA_transferase-like"/>
</dbReference>
<evidence type="ECO:0000256" key="3">
    <source>
        <dbReference type="ARBA" id="ARBA00023277"/>
    </source>
</evidence>
<proteinExistence type="inferred from homology"/>
<dbReference type="EMBL" id="AZEC01000018">
    <property type="protein sequence ID" value="KRL08878.1"/>
    <property type="molecule type" value="Genomic_DNA"/>
</dbReference>
<comment type="pathway">
    <text evidence="4">Amino-sugar metabolism; N-acetylneuraminate degradation; D-fructose 6-phosphate from N-acetylneuraminate: step 5/5.</text>
</comment>
<dbReference type="GO" id="GO:0042802">
    <property type="term" value="F:identical protein binding"/>
    <property type="evidence" value="ECO:0007669"/>
    <property type="project" value="TreeGrafter"/>
</dbReference>
<evidence type="ECO:0000256" key="1">
    <source>
        <dbReference type="ARBA" id="ARBA00000644"/>
    </source>
</evidence>
<sequence>MKRGLIMNIITVKDAQEGGHKAFEIFKDELANNAQVFGLATGSTPITLYEDLVASDLDFSHKISINLDEYVGLAPDNPQSYHYFMQQHLFNKKPFAVSYLPDGLAKDADAETARYDEVIAGNPIDLQILGIGRNGHIGFNEPGSPLAGKTHKVPLTQSTIDANARFFENGEDVPRFAYSMGIGSILTAKHILLMAYGENKADAIKAMIEGPVTTHVPASALQNHNNVTVIVDEAAASKLSNK</sequence>
<dbReference type="PROSITE" id="PS01161">
    <property type="entry name" value="GLC_GALNAC_ISOMERASE"/>
    <property type="match status" value="1"/>
</dbReference>
<dbReference type="PATRIC" id="fig|1423792.3.peg.1151"/>
<comment type="catalytic activity">
    <reaction evidence="1 4">
        <text>alpha-D-glucosamine 6-phosphate + H2O = beta-D-fructose 6-phosphate + NH4(+)</text>
        <dbReference type="Rhea" id="RHEA:12172"/>
        <dbReference type="ChEBI" id="CHEBI:15377"/>
        <dbReference type="ChEBI" id="CHEBI:28938"/>
        <dbReference type="ChEBI" id="CHEBI:57634"/>
        <dbReference type="ChEBI" id="CHEBI:75989"/>
        <dbReference type="EC" id="3.5.99.6"/>
    </reaction>
</comment>
<dbReference type="NCBIfam" id="TIGR00502">
    <property type="entry name" value="nagB"/>
    <property type="match status" value="1"/>
</dbReference>
<dbReference type="InterPro" id="IPR006148">
    <property type="entry name" value="Glc/Gal-6P_isomerase"/>
</dbReference>
<dbReference type="GO" id="GO:0016853">
    <property type="term" value="F:isomerase activity"/>
    <property type="evidence" value="ECO:0007669"/>
    <property type="project" value="UniProtKB-KW"/>
</dbReference>
<dbReference type="HAMAP" id="MF_01241">
    <property type="entry name" value="GlcN6P_deamin"/>
    <property type="match status" value="1"/>
</dbReference>
<dbReference type="SUPFAM" id="SSF100950">
    <property type="entry name" value="NagB/RpiA/CoA transferase-like"/>
    <property type="match status" value="1"/>
</dbReference>
<feature type="active site" description="For ring-opening step" evidence="4">
    <location>
        <position position="141"/>
    </location>
</feature>
<dbReference type="GO" id="GO:0006046">
    <property type="term" value="P:N-acetylglucosamine catabolic process"/>
    <property type="evidence" value="ECO:0007669"/>
    <property type="project" value="UniProtKB-UniRule"/>
</dbReference>
<dbReference type="Proteomes" id="UP000051330">
    <property type="component" value="Unassembled WGS sequence"/>
</dbReference>
<protein>
    <recommendedName>
        <fullName evidence="4">Glucosamine-6-phosphate deaminase</fullName>
        <ecNumber evidence="4">3.5.99.6</ecNumber>
    </recommendedName>
    <alternativeName>
        <fullName evidence="4">GlcN6P deaminase</fullName>
        <shortName evidence="4">GNPDA</shortName>
    </alternativeName>
    <alternativeName>
        <fullName evidence="4">Glucosamine-6-phosphate isomerase</fullName>
    </alternativeName>
</protein>
<reference evidence="6 7" key="1">
    <citation type="journal article" date="2015" name="Genome Announc.">
        <title>Expanding the biotechnology potential of lactobacilli through comparative genomics of 213 strains and associated genera.</title>
        <authorList>
            <person name="Sun Z."/>
            <person name="Harris H.M."/>
            <person name="McCann A."/>
            <person name="Guo C."/>
            <person name="Argimon S."/>
            <person name="Zhang W."/>
            <person name="Yang X."/>
            <person name="Jeffery I.B."/>
            <person name="Cooney J.C."/>
            <person name="Kagawa T.F."/>
            <person name="Liu W."/>
            <person name="Song Y."/>
            <person name="Salvetti E."/>
            <person name="Wrobel A."/>
            <person name="Rasinkangas P."/>
            <person name="Parkhill J."/>
            <person name="Rea M.C."/>
            <person name="O'Sullivan O."/>
            <person name="Ritari J."/>
            <person name="Douillard F.P."/>
            <person name="Paul Ross R."/>
            <person name="Yang R."/>
            <person name="Briner A.E."/>
            <person name="Felis G.E."/>
            <person name="de Vos W.M."/>
            <person name="Barrangou R."/>
            <person name="Klaenhammer T.R."/>
            <person name="Caufield P.W."/>
            <person name="Cui Y."/>
            <person name="Zhang H."/>
            <person name="O'Toole P.W."/>
        </authorList>
    </citation>
    <scope>NUCLEOTIDE SEQUENCE [LARGE SCALE GENOMIC DNA]</scope>
    <source>
        <strain evidence="6 7">DSM 12744</strain>
    </source>
</reference>
<comment type="caution">
    <text evidence="4">Lacks conserved residue(s) required for the propagation of feature annotation.</text>
</comment>
<name>A0A0R1MLY0_9LACO</name>
<dbReference type="InterPro" id="IPR004547">
    <property type="entry name" value="Glucosamine6P_isomerase"/>
</dbReference>
<evidence type="ECO:0000256" key="4">
    <source>
        <dbReference type="HAMAP-Rule" id="MF_01241"/>
    </source>
</evidence>
<dbReference type="PANTHER" id="PTHR11280:SF5">
    <property type="entry name" value="GLUCOSAMINE-6-PHOSPHATE ISOMERASE"/>
    <property type="match status" value="1"/>
</dbReference>
<evidence type="ECO:0000313" key="6">
    <source>
        <dbReference type="EMBL" id="KRL08878.1"/>
    </source>
</evidence>